<keyword evidence="6" id="KW-0812">Transmembrane</keyword>
<keyword evidence="9 17" id="KW-0735">Signal-anchor</keyword>
<keyword evidence="11 17" id="KW-0333">Golgi apparatus</keyword>
<dbReference type="Gene3D" id="1.25.40.470">
    <property type="match status" value="1"/>
</dbReference>
<organism evidence="19 20">
    <name type="scientific">Vitis vinifera</name>
    <name type="common">Grape</name>
    <dbReference type="NCBI Taxonomy" id="29760"/>
    <lineage>
        <taxon>Eukaryota</taxon>
        <taxon>Viridiplantae</taxon>
        <taxon>Streptophyta</taxon>
        <taxon>Embryophyta</taxon>
        <taxon>Tracheophyta</taxon>
        <taxon>Spermatophyta</taxon>
        <taxon>Magnoliopsida</taxon>
        <taxon>eudicotyledons</taxon>
        <taxon>Gunneridae</taxon>
        <taxon>Pentapetalae</taxon>
        <taxon>rosids</taxon>
        <taxon>Vitales</taxon>
        <taxon>Vitaceae</taxon>
        <taxon>Viteae</taxon>
        <taxon>Vitis</taxon>
    </lineage>
</organism>
<evidence type="ECO:0000256" key="1">
    <source>
        <dbReference type="ARBA" id="ARBA00004323"/>
    </source>
</evidence>
<dbReference type="EMBL" id="CP126665">
    <property type="protein sequence ID" value="WKA09972.1"/>
    <property type="molecule type" value="Genomic_DNA"/>
</dbReference>
<dbReference type="InterPro" id="IPR011992">
    <property type="entry name" value="EF-hand-dom_pair"/>
</dbReference>
<evidence type="ECO:0000256" key="11">
    <source>
        <dbReference type="ARBA" id="ARBA00023034"/>
    </source>
</evidence>
<keyword evidence="12" id="KW-0472">Membrane</keyword>
<dbReference type="InterPro" id="IPR002048">
    <property type="entry name" value="EF_hand_dom"/>
</dbReference>
<keyword evidence="7 17" id="KW-0479">Metal-binding</keyword>
<evidence type="ECO:0000256" key="16">
    <source>
        <dbReference type="ARBA" id="ARBA00049421"/>
    </source>
</evidence>
<evidence type="ECO:0000256" key="15">
    <source>
        <dbReference type="ARBA" id="ARBA00041712"/>
    </source>
</evidence>
<dbReference type="Gene3D" id="1.10.238.10">
    <property type="entry name" value="EF-hand"/>
    <property type="match status" value="1"/>
</dbReference>
<dbReference type="Pfam" id="PF23953">
    <property type="entry name" value="TPR_COPA_B"/>
    <property type="match status" value="1"/>
</dbReference>
<name>A0ABY9DRI3_VITVI</name>
<reference evidence="19 20" key="1">
    <citation type="journal article" date="2023" name="Hortic Res">
        <title>The complete reference genome for grapevine (Vitis vinifera L.) genetics and breeding.</title>
        <authorList>
            <person name="Shi X."/>
            <person name="Cao S."/>
            <person name="Wang X."/>
            <person name="Huang S."/>
            <person name="Wang Y."/>
            <person name="Liu Z."/>
            <person name="Liu W."/>
            <person name="Leng X."/>
            <person name="Peng Y."/>
            <person name="Wang N."/>
            <person name="Wang Y."/>
            <person name="Ma Z."/>
            <person name="Xu X."/>
            <person name="Zhang F."/>
            <person name="Xue H."/>
            <person name="Zhong H."/>
            <person name="Wang Y."/>
            <person name="Zhang K."/>
            <person name="Velt A."/>
            <person name="Avia K."/>
            <person name="Holtgrawe D."/>
            <person name="Grimplet J."/>
            <person name="Matus J.T."/>
            <person name="Ware D."/>
            <person name="Wu X."/>
            <person name="Wang H."/>
            <person name="Liu C."/>
            <person name="Fang Y."/>
            <person name="Rustenholz C."/>
            <person name="Cheng Z."/>
            <person name="Xiao H."/>
            <person name="Zhou Y."/>
        </authorList>
    </citation>
    <scope>NUCLEOTIDE SEQUENCE [LARGE SCALE GENOMIC DNA]</scope>
    <source>
        <strain evidence="20">cv. Pinot noir / PN40024</strain>
        <tissue evidence="19">Leaf</tissue>
    </source>
</reference>
<evidence type="ECO:0000259" key="18">
    <source>
        <dbReference type="PROSITE" id="PS50222"/>
    </source>
</evidence>
<evidence type="ECO:0000256" key="17">
    <source>
        <dbReference type="RuleBase" id="RU368119"/>
    </source>
</evidence>
<evidence type="ECO:0000256" key="8">
    <source>
        <dbReference type="ARBA" id="ARBA00022837"/>
    </source>
</evidence>
<evidence type="ECO:0000256" key="2">
    <source>
        <dbReference type="ARBA" id="ARBA00004922"/>
    </source>
</evidence>
<comment type="catalytic activity">
    <reaction evidence="16 17">
        <text>N(4)-(alpha-D-Man-(1-&gt;3)-[alpha-D-Man-(1-&gt;3)-[alpha-D-Man-(1-&gt;6)]-alpha-D-Man-(1-&gt;6)]-beta-D-Man-(1-&gt;4)-beta-D-GlcNAc-(1-&gt;4)-beta-D-GlcNAc)-L-asparaginyl-[protein] (N-glucan mannose isomer 5A1,2) + UDP-N-acetyl-alpha-D-glucosamine = N(4)-{beta-D-GlcNAc-(1-&gt;2)-alpha-D-Man-(1-&gt;3)-[alpha-D-Man-(1-&gt;3)-[alpha-D-Man-(1-&gt;6)]-alpha-D-Man-(1-&gt;6)]-beta-D-Man-(1-&gt;4)-beta-D-GlcNAc-(1-&gt;4)-beta-D-GlcNAc}-L-asparaginyl-[protein] + UDP + H(+)</text>
        <dbReference type="Rhea" id="RHEA:11456"/>
        <dbReference type="Rhea" id="RHEA-COMP:14367"/>
        <dbReference type="Rhea" id="RHEA-COMP:14368"/>
        <dbReference type="ChEBI" id="CHEBI:15378"/>
        <dbReference type="ChEBI" id="CHEBI:57705"/>
        <dbReference type="ChEBI" id="CHEBI:58223"/>
        <dbReference type="ChEBI" id="CHEBI:59087"/>
        <dbReference type="ChEBI" id="CHEBI:60625"/>
        <dbReference type="EC" id="2.4.1.101"/>
    </reaction>
</comment>
<proteinExistence type="inferred from homology"/>
<accession>A0ABY9DRI3</accession>
<protein>
    <recommendedName>
        <fullName evidence="14 17">Alpha-1,3-mannosyl-glycoprotein 2-beta-N-acetylglucosaminyltransferase</fullName>
        <shortName evidence="17">GNT-I</shortName>
        <shortName evidence="17">GlcNAc-T I</shortName>
        <ecNumber evidence="14 17">2.4.1.101</ecNumber>
    </recommendedName>
    <alternativeName>
        <fullName evidence="15 17">N-glycosyl-oligosaccharide-glycoprotein N-acetylglucosaminyltransferase I</fullName>
    </alternativeName>
</protein>
<evidence type="ECO:0000313" key="19">
    <source>
        <dbReference type="EMBL" id="WKA09972.1"/>
    </source>
</evidence>
<sequence>MPDIVPRCRVNVPFTKEQIKATFRGCDRDRDGRLSKEELNAGFQRLDSHLPCWRAWWALHRADANGDGYIGEGELDDLVKYAFKQGYEVNVARFLEARGMLEDALEVATDPDYRFDLAIQLGRLGTAKVMFPSTLIGAGENWTLMKSISVTEYLNYEVDTLYRSDFFPGLGWMLSKSIWDELSPKWPKAYPL</sequence>
<feature type="domain" description="EF-hand" evidence="18">
    <location>
        <begin position="14"/>
        <end position="49"/>
    </location>
</feature>
<evidence type="ECO:0000313" key="20">
    <source>
        <dbReference type="Proteomes" id="UP001227230"/>
    </source>
</evidence>
<evidence type="ECO:0000256" key="13">
    <source>
        <dbReference type="ARBA" id="ARBA00023211"/>
    </source>
</evidence>
<dbReference type="CDD" id="cd00051">
    <property type="entry name" value="EFh"/>
    <property type="match status" value="1"/>
</dbReference>
<dbReference type="InterPro" id="IPR056176">
    <property type="entry name" value="TPR_COPA_B"/>
</dbReference>
<dbReference type="InterPro" id="IPR018247">
    <property type="entry name" value="EF_Hand_1_Ca_BS"/>
</dbReference>
<keyword evidence="10" id="KW-1133">Transmembrane helix</keyword>
<evidence type="ECO:0000256" key="14">
    <source>
        <dbReference type="ARBA" id="ARBA00038949"/>
    </source>
</evidence>
<comment type="similarity">
    <text evidence="3 17">Belongs to the glycosyltransferase 13 family.</text>
</comment>
<dbReference type="Pfam" id="PF13202">
    <property type="entry name" value="EF-hand_5"/>
    <property type="match status" value="2"/>
</dbReference>
<keyword evidence="20" id="KW-1185">Reference proteome</keyword>
<dbReference type="PANTHER" id="PTHR10468">
    <property type="entry name" value="PROTEIN O-LINKED-MANNOSE BETA-1,2-N-ACETYLGLUCOSAMINYLTRANSFERASE 1/ALPHA-1,3-MANNOSYL-GLYCOPROTEIN 2-BETA-N-ACETYLGLUCOSAMINYLTRANSFERASE"/>
    <property type="match status" value="1"/>
</dbReference>
<evidence type="ECO:0000256" key="5">
    <source>
        <dbReference type="ARBA" id="ARBA00022679"/>
    </source>
</evidence>
<evidence type="ECO:0000256" key="4">
    <source>
        <dbReference type="ARBA" id="ARBA00022676"/>
    </source>
</evidence>
<dbReference type="SUPFAM" id="SSF47473">
    <property type="entry name" value="EF-hand"/>
    <property type="match status" value="1"/>
</dbReference>
<keyword evidence="8" id="KW-0106">Calcium</keyword>
<keyword evidence="4 17" id="KW-0328">Glycosyltransferase</keyword>
<dbReference type="Pfam" id="PF03071">
    <property type="entry name" value="GNT-I"/>
    <property type="match status" value="1"/>
</dbReference>
<dbReference type="Proteomes" id="UP001227230">
    <property type="component" value="Chromosome 18"/>
</dbReference>
<evidence type="ECO:0000256" key="7">
    <source>
        <dbReference type="ARBA" id="ARBA00022723"/>
    </source>
</evidence>
<keyword evidence="13 17" id="KW-0464">Manganese</keyword>
<evidence type="ECO:0000256" key="10">
    <source>
        <dbReference type="ARBA" id="ARBA00022989"/>
    </source>
</evidence>
<comment type="subcellular location">
    <subcellularLocation>
        <location evidence="1 17">Golgi apparatus membrane</location>
        <topology evidence="1 17">Single-pass type II membrane protein</topology>
    </subcellularLocation>
</comment>
<comment type="cofactor">
    <cofactor evidence="17">
        <name>Mn(2+)</name>
        <dbReference type="ChEBI" id="CHEBI:29035"/>
    </cofactor>
    <text evidence="17">The cofactor is mostly bound to the substrate.</text>
</comment>
<evidence type="ECO:0000256" key="6">
    <source>
        <dbReference type="ARBA" id="ARBA00022692"/>
    </source>
</evidence>
<keyword evidence="5" id="KW-0808">Transferase</keyword>
<comment type="pathway">
    <text evidence="2 17">Protein modification; protein glycosylation.</text>
</comment>
<dbReference type="InterPro" id="IPR052261">
    <property type="entry name" value="Glycosyltransferase_13"/>
</dbReference>
<dbReference type="EC" id="2.4.1.101" evidence="14 17"/>
<dbReference type="PANTHER" id="PTHR10468:SF0">
    <property type="entry name" value="ALPHA-1,3-MANNOSYL-GLYCOPROTEIN 2-BETA-N-ACETYLGLUCOSAMINYLTRANSFERASE"/>
    <property type="match status" value="1"/>
</dbReference>
<evidence type="ECO:0000256" key="12">
    <source>
        <dbReference type="ARBA" id="ARBA00023136"/>
    </source>
</evidence>
<dbReference type="InterPro" id="IPR029044">
    <property type="entry name" value="Nucleotide-diphossugar_trans"/>
</dbReference>
<evidence type="ECO:0000256" key="3">
    <source>
        <dbReference type="ARBA" id="ARBA00006492"/>
    </source>
</evidence>
<dbReference type="PROSITE" id="PS50222">
    <property type="entry name" value="EF_HAND_2"/>
    <property type="match status" value="1"/>
</dbReference>
<dbReference type="Gene3D" id="3.90.550.10">
    <property type="entry name" value="Spore Coat Polysaccharide Biosynthesis Protein SpsA, Chain A"/>
    <property type="match status" value="1"/>
</dbReference>
<dbReference type="SMART" id="SM00054">
    <property type="entry name" value="EFh"/>
    <property type="match status" value="2"/>
</dbReference>
<gene>
    <name evidence="19" type="ORF">VitviT2T_027580</name>
</gene>
<comment type="function">
    <text evidence="17">Initiates complex N-linked carbohydrate formation. Essential for the conversion of high-mannose to hybrid and complex N-glycans.</text>
</comment>
<evidence type="ECO:0000256" key="9">
    <source>
        <dbReference type="ARBA" id="ARBA00022968"/>
    </source>
</evidence>
<dbReference type="PROSITE" id="PS00018">
    <property type="entry name" value="EF_HAND_1"/>
    <property type="match status" value="2"/>
</dbReference>
<dbReference type="InterPro" id="IPR004139">
    <property type="entry name" value="Glyco_trans_13"/>
</dbReference>